<dbReference type="EMBL" id="KV417731">
    <property type="protein sequence ID" value="KZP08083.1"/>
    <property type="molecule type" value="Genomic_DNA"/>
</dbReference>
<evidence type="ECO:0000313" key="3">
    <source>
        <dbReference type="Proteomes" id="UP000076532"/>
    </source>
</evidence>
<evidence type="ECO:0000313" key="2">
    <source>
        <dbReference type="EMBL" id="KZP08083.1"/>
    </source>
</evidence>
<proteinExistence type="predicted"/>
<dbReference type="AlphaFoldDB" id="A0A165X0S0"/>
<evidence type="ECO:0000256" key="1">
    <source>
        <dbReference type="SAM" id="Phobius"/>
    </source>
</evidence>
<sequence length="88" mass="10270">ILFYALRPGFVRMQQPTVWHLFNLLTQLAFNTLVWYLFGAKPLVYMVMSSFWACSLHPCAEHFIAEHHLWDGLAQETYSYHGPLNVLA</sequence>
<keyword evidence="1" id="KW-1133">Transmembrane helix</keyword>
<dbReference type="GO" id="GO:0046513">
    <property type="term" value="P:ceramide biosynthetic process"/>
    <property type="evidence" value="ECO:0007669"/>
    <property type="project" value="TreeGrafter"/>
</dbReference>
<organism evidence="2 3">
    <name type="scientific">Athelia psychrophila</name>
    <dbReference type="NCBI Taxonomy" id="1759441"/>
    <lineage>
        <taxon>Eukaryota</taxon>
        <taxon>Fungi</taxon>
        <taxon>Dikarya</taxon>
        <taxon>Basidiomycota</taxon>
        <taxon>Agaricomycotina</taxon>
        <taxon>Agaricomycetes</taxon>
        <taxon>Agaricomycetidae</taxon>
        <taxon>Atheliales</taxon>
        <taxon>Atheliaceae</taxon>
        <taxon>Athelia</taxon>
    </lineage>
</organism>
<dbReference type="STRING" id="436010.A0A165X0S0"/>
<feature type="transmembrane region" description="Helical" evidence="1">
    <location>
        <begin position="20"/>
        <end position="38"/>
    </location>
</feature>
<gene>
    <name evidence="2" type="ORF">FIBSPDRAFT_761922</name>
</gene>
<dbReference type="OrthoDB" id="2960850at2759"/>
<keyword evidence="1" id="KW-0812">Transmembrane</keyword>
<dbReference type="Proteomes" id="UP000076532">
    <property type="component" value="Unassembled WGS sequence"/>
</dbReference>
<keyword evidence="3" id="KW-1185">Reference proteome</keyword>
<dbReference type="PANTHER" id="PTHR12879:SF8">
    <property type="entry name" value="SPHINGOLIPID DELTA(4)-DESATURASE DES1"/>
    <property type="match status" value="1"/>
</dbReference>
<protein>
    <submittedName>
        <fullName evidence="2">Uncharacterized protein</fullName>
    </submittedName>
</protein>
<accession>A0A165X0S0</accession>
<feature type="non-terminal residue" evidence="2">
    <location>
        <position position="1"/>
    </location>
</feature>
<reference evidence="2 3" key="1">
    <citation type="journal article" date="2016" name="Mol. Biol. Evol.">
        <title>Comparative Genomics of Early-Diverging Mushroom-Forming Fungi Provides Insights into the Origins of Lignocellulose Decay Capabilities.</title>
        <authorList>
            <person name="Nagy L.G."/>
            <person name="Riley R."/>
            <person name="Tritt A."/>
            <person name="Adam C."/>
            <person name="Daum C."/>
            <person name="Floudas D."/>
            <person name="Sun H."/>
            <person name="Yadav J.S."/>
            <person name="Pangilinan J."/>
            <person name="Larsson K.H."/>
            <person name="Matsuura K."/>
            <person name="Barry K."/>
            <person name="Labutti K."/>
            <person name="Kuo R."/>
            <person name="Ohm R.A."/>
            <person name="Bhattacharya S.S."/>
            <person name="Shirouzu T."/>
            <person name="Yoshinaga Y."/>
            <person name="Martin F.M."/>
            <person name="Grigoriev I.V."/>
            <person name="Hibbett D.S."/>
        </authorList>
    </citation>
    <scope>NUCLEOTIDE SEQUENCE [LARGE SCALE GENOMIC DNA]</scope>
    <source>
        <strain evidence="2 3">CBS 109695</strain>
    </source>
</reference>
<dbReference type="PANTHER" id="PTHR12879">
    <property type="entry name" value="SPHINGOLIPID DELTA 4 DESATURASE/C-4 HYDROXYLASE PROTEIN DES2"/>
    <property type="match status" value="1"/>
</dbReference>
<name>A0A165X0S0_9AGAM</name>
<dbReference type="GO" id="GO:0042284">
    <property type="term" value="F:sphingolipid delta-4 desaturase activity"/>
    <property type="evidence" value="ECO:0007669"/>
    <property type="project" value="TreeGrafter"/>
</dbReference>
<keyword evidence="1" id="KW-0472">Membrane</keyword>
<dbReference type="GO" id="GO:0016020">
    <property type="term" value="C:membrane"/>
    <property type="evidence" value="ECO:0007669"/>
    <property type="project" value="GOC"/>
</dbReference>